<dbReference type="AlphaFoldDB" id="A0A8H7BJF8"/>
<dbReference type="Proteomes" id="UP000605846">
    <property type="component" value="Unassembled WGS sequence"/>
</dbReference>
<evidence type="ECO:0000256" key="1">
    <source>
        <dbReference type="SAM" id="MobiDB-lite"/>
    </source>
</evidence>
<feature type="region of interest" description="Disordered" evidence="1">
    <location>
        <begin position="150"/>
        <end position="175"/>
    </location>
</feature>
<feature type="region of interest" description="Disordered" evidence="1">
    <location>
        <begin position="69"/>
        <end position="94"/>
    </location>
</feature>
<evidence type="ECO:0000313" key="2">
    <source>
        <dbReference type="EMBL" id="KAF7723311.1"/>
    </source>
</evidence>
<sequence>MTQPRIYDSEDFNIEEVEENFRPTAVNPRISQMLTASYGYGKNQQEVRWCSTVDYDALTGSTRINKELSKEKQRLGSRRSNPILQPPKQQTPTGMTNIYNTSFCIMQRFSIFITLAEKRGIFVVEEGVRSEIADKGKKEYNNVNNRQAAREVHGRGIQQPESAVRSTAINRRVTR</sequence>
<feature type="compositionally biased region" description="Polar residues" evidence="1">
    <location>
        <begin position="78"/>
        <end position="94"/>
    </location>
</feature>
<evidence type="ECO:0000313" key="3">
    <source>
        <dbReference type="Proteomes" id="UP000605846"/>
    </source>
</evidence>
<feature type="compositionally biased region" description="Polar residues" evidence="1">
    <location>
        <begin position="159"/>
        <end position="169"/>
    </location>
</feature>
<comment type="caution">
    <text evidence="2">The sequence shown here is derived from an EMBL/GenBank/DDBJ whole genome shotgun (WGS) entry which is preliminary data.</text>
</comment>
<keyword evidence="3" id="KW-1185">Reference proteome</keyword>
<name>A0A8H7BJF8_9FUNG</name>
<accession>A0A8H7BJF8</accession>
<dbReference type="EMBL" id="JABAYA010000156">
    <property type="protein sequence ID" value="KAF7723311.1"/>
    <property type="molecule type" value="Genomic_DNA"/>
</dbReference>
<proteinExistence type="predicted"/>
<gene>
    <name evidence="2" type="ORF">EC973_002108</name>
</gene>
<reference evidence="2" key="1">
    <citation type="submission" date="2020-01" db="EMBL/GenBank/DDBJ databases">
        <title>Genome Sequencing of Three Apophysomyces-Like Fungal Strains Confirms a Novel Fungal Genus in the Mucoromycota with divergent Burkholderia-like Endosymbiotic Bacteria.</title>
        <authorList>
            <person name="Stajich J.E."/>
            <person name="Macias A.M."/>
            <person name="Carter-House D."/>
            <person name="Lovett B."/>
            <person name="Kasson L.R."/>
            <person name="Berry K."/>
            <person name="Grigoriev I."/>
            <person name="Chang Y."/>
            <person name="Spatafora J."/>
            <person name="Kasson M.T."/>
        </authorList>
    </citation>
    <scope>NUCLEOTIDE SEQUENCE</scope>
    <source>
        <strain evidence="2">NRRL A-21654</strain>
    </source>
</reference>
<organism evidence="2 3">
    <name type="scientific">Apophysomyces ossiformis</name>
    <dbReference type="NCBI Taxonomy" id="679940"/>
    <lineage>
        <taxon>Eukaryota</taxon>
        <taxon>Fungi</taxon>
        <taxon>Fungi incertae sedis</taxon>
        <taxon>Mucoromycota</taxon>
        <taxon>Mucoromycotina</taxon>
        <taxon>Mucoromycetes</taxon>
        <taxon>Mucorales</taxon>
        <taxon>Mucorineae</taxon>
        <taxon>Mucoraceae</taxon>
        <taxon>Apophysomyces</taxon>
    </lineage>
</organism>
<protein>
    <submittedName>
        <fullName evidence="2">Uncharacterized protein</fullName>
    </submittedName>
</protein>